<evidence type="ECO:0008006" key="2">
    <source>
        <dbReference type="Google" id="ProtNLM"/>
    </source>
</evidence>
<proteinExistence type="predicted"/>
<protein>
    <recommendedName>
        <fullName evidence="2">DNA polymerase III beta sliding clamp central domain-containing protein</fullName>
    </recommendedName>
</protein>
<name>A0A0F9T0J3_9ZZZZ</name>
<comment type="caution">
    <text evidence="1">The sequence shown here is derived from an EMBL/GenBank/DDBJ whole genome shotgun (WGS) entry which is preliminary data.</text>
</comment>
<accession>A0A0F9T0J3</accession>
<dbReference type="EMBL" id="LAZR01000355">
    <property type="protein sequence ID" value="KKN72764.1"/>
    <property type="molecule type" value="Genomic_DNA"/>
</dbReference>
<organism evidence="1">
    <name type="scientific">marine sediment metagenome</name>
    <dbReference type="NCBI Taxonomy" id="412755"/>
    <lineage>
        <taxon>unclassified sequences</taxon>
        <taxon>metagenomes</taxon>
        <taxon>ecological metagenomes</taxon>
    </lineage>
</organism>
<reference evidence="1" key="1">
    <citation type="journal article" date="2015" name="Nature">
        <title>Complex archaea that bridge the gap between prokaryotes and eukaryotes.</title>
        <authorList>
            <person name="Spang A."/>
            <person name="Saw J.H."/>
            <person name="Jorgensen S.L."/>
            <person name="Zaremba-Niedzwiedzka K."/>
            <person name="Martijn J."/>
            <person name="Lind A.E."/>
            <person name="van Eijk R."/>
            <person name="Schleper C."/>
            <person name="Guy L."/>
            <person name="Ettema T.J."/>
        </authorList>
    </citation>
    <scope>NUCLEOTIDE SEQUENCE</scope>
</reference>
<sequence>MELVVESESYNMAVSTITSLLGTEVDCILKLADGKARIEASNPEAYVQVPLKLESSSGEGACCTKIEFLGSVKPKTKTLTMVFEDGDNVNVTMGRTRGAIRVLPEEDIDIERPEDTVKVQAVVPAKLLVFATGATAFKPLIDASSPTVILQVENRELNISAYDTYMGTHYGVSNEEIRAKEAFQLTVELEVWRNIISKVQPDGVVKMGADDCFFRLRTDTFDLYHAVMQEDSQDVKEVITQLKSEGDHLAVVEFDGNAVTDAIDATKGIIRSADKDGARFFVTIKKEGLAVLSAESAAGEMESEFDINVTMDGDEDVEFRVSSDTFQDILKLTRDEGLKYGPTRLLVMEDTIVMESLKVPASSVSPVLQD</sequence>
<evidence type="ECO:0000313" key="1">
    <source>
        <dbReference type="EMBL" id="KKN72764.1"/>
    </source>
</evidence>
<dbReference type="AlphaFoldDB" id="A0A0F9T0J3"/>
<gene>
    <name evidence="1" type="ORF">LCGC14_0407310</name>
</gene>